<dbReference type="PROSITE" id="PS51257">
    <property type="entry name" value="PROKAR_LIPOPROTEIN"/>
    <property type="match status" value="1"/>
</dbReference>
<evidence type="ECO:0000313" key="4">
    <source>
        <dbReference type="Proteomes" id="UP000657385"/>
    </source>
</evidence>
<dbReference type="SUPFAM" id="SSF82171">
    <property type="entry name" value="DPP6 N-terminal domain-like"/>
    <property type="match status" value="1"/>
</dbReference>
<evidence type="ECO:0000256" key="1">
    <source>
        <dbReference type="SAM" id="MobiDB-lite"/>
    </source>
</evidence>
<dbReference type="InterPro" id="IPR011042">
    <property type="entry name" value="6-blade_b-propeller_TolB-like"/>
</dbReference>
<reference evidence="3" key="1">
    <citation type="submission" date="2020-11" db="EMBL/GenBank/DDBJ databases">
        <title>Isolation and identification of active actinomycetes.</title>
        <authorList>
            <person name="Yu B."/>
        </authorList>
    </citation>
    <scope>NUCLEOTIDE SEQUENCE</scope>
    <source>
        <strain evidence="3">NEAU-YB345</strain>
    </source>
</reference>
<dbReference type="Pfam" id="PF07676">
    <property type="entry name" value="PD40"/>
    <property type="match status" value="1"/>
</dbReference>
<accession>A0A931FHI1</accession>
<keyword evidence="4" id="KW-1185">Reference proteome</keyword>
<feature type="compositionally biased region" description="Low complexity" evidence="1">
    <location>
        <begin position="74"/>
        <end position="86"/>
    </location>
</feature>
<dbReference type="InterPro" id="IPR011659">
    <property type="entry name" value="WD40"/>
</dbReference>
<dbReference type="Gene3D" id="2.120.10.30">
    <property type="entry name" value="TolB, C-terminal domain"/>
    <property type="match status" value="1"/>
</dbReference>
<organism evidence="3 4">
    <name type="scientific">Streptacidiphilus fuscans</name>
    <dbReference type="NCBI Taxonomy" id="2789292"/>
    <lineage>
        <taxon>Bacteria</taxon>
        <taxon>Bacillati</taxon>
        <taxon>Actinomycetota</taxon>
        <taxon>Actinomycetes</taxon>
        <taxon>Kitasatosporales</taxon>
        <taxon>Streptomycetaceae</taxon>
        <taxon>Streptacidiphilus</taxon>
    </lineage>
</organism>
<evidence type="ECO:0000313" key="3">
    <source>
        <dbReference type="EMBL" id="MBF9070699.1"/>
    </source>
</evidence>
<feature type="chain" id="PRO_5038999980" evidence="2">
    <location>
        <begin position="19"/>
        <end position="352"/>
    </location>
</feature>
<dbReference type="RefSeq" id="WP_196195869.1">
    <property type="nucleotide sequence ID" value="NZ_JADPRT010000009.1"/>
</dbReference>
<sequence length="352" mass="35042">MRARSTIAAAALVLSVTAGGLLTACGPNNSGSASASSSKSPAPVASGSGAGSASAAPTTGGGNSGGTTGGGSGATTASWSGPGTAGLTVSNGTNRVLINGSWVDFGVVVRDLAWSPDGSKAAFVDGSGNLDVADPDGSHRVTVARNPGNQAWSHPTWQVIPASNPDHVPARDNLFFVAGSGASSKLMQVPATAVDGTPTALGLNGAQGSNTPPPPTAGNTWINGGYQGDSVYANSVDGGVYLRDDYLRQMGWKLTNGSEPAMMSGQAAEEIVFVRSVAGHDHLFEESGQKSSVPVDLTPNATTDYTEPAISPDGQSIAARTPSGIEILPLTGTGSAAPRLVTTATGLPAYRP</sequence>
<dbReference type="EMBL" id="JADPRT010000009">
    <property type="protein sequence ID" value="MBF9070699.1"/>
    <property type="molecule type" value="Genomic_DNA"/>
</dbReference>
<keyword evidence="2" id="KW-0732">Signal</keyword>
<proteinExistence type="predicted"/>
<name>A0A931FHI1_9ACTN</name>
<dbReference type="AlphaFoldDB" id="A0A931FHI1"/>
<dbReference type="Proteomes" id="UP000657385">
    <property type="component" value="Unassembled WGS sequence"/>
</dbReference>
<gene>
    <name evidence="3" type="ORF">I2501_22005</name>
</gene>
<comment type="caution">
    <text evidence="3">The sequence shown here is derived from an EMBL/GenBank/DDBJ whole genome shotgun (WGS) entry which is preliminary data.</text>
</comment>
<feature type="region of interest" description="Disordered" evidence="1">
    <location>
        <begin position="29"/>
        <end position="86"/>
    </location>
</feature>
<evidence type="ECO:0000256" key="2">
    <source>
        <dbReference type="SAM" id="SignalP"/>
    </source>
</evidence>
<protein>
    <submittedName>
        <fullName evidence="3">PD40 domain-containing protein</fullName>
    </submittedName>
</protein>
<feature type="compositionally biased region" description="Low complexity" evidence="1">
    <location>
        <begin position="29"/>
        <end position="58"/>
    </location>
</feature>
<feature type="compositionally biased region" description="Gly residues" evidence="1">
    <location>
        <begin position="59"/>
        <end position="73"/>
    </location>
</feature>
<feature type="signal peptide" evidence="2">
    <location>
        <begin position="1"/>
        <end position="18"/>
    </location>
</feature>